<dbReference type="PANTHER" id="PTHR35792:SF1">
    <property type="entry name" value="SLL0268 PROTEIN"/>
    <property type="match status" value="1"/>
</dbReference>
<keyword evidence="2" id="KW-0472">Membrane</keyword>
<dbReference type="eggNOG" id="COG4980">
    <property type="taxonomic scope" value="Bacteria"/>
</dbReference>
<dbReference type="PANTHER" id="PTHR35792">
    <property type="entry name" value="GENERAL STRESS PROTEIN"/>
    <property type="match status" value="1"/>
</dbReference>
<organism evidence="3 4">
    <name type="scientific">Nostoc azollae (strain 0708)</name>
    <name type="common">Anabaena azollae (strain 0708)</name>
    <dbReference type="NCBI Taxonomy" id="551115"/>
    <lineage>
        <taxon>Bacteria</taxon>
        <taxon>Bacillati</taxon>
        <taxon>Cyanobacteriota</taxon>
        <taxon>Cyanophyceae</taxon>
        <taxon>Nostocales</taxon>
        <taxon>Nostocaceae</taxon>
        <taxon>Trichormus</taxon>
    </lineage>
</organism>
<dbReference type="Proteomes" id="UP000001511">
    <property type="component" value="Chromosome"/>
</dbReference>
<proteinExistence type="predicted"/>
<dbReference type="HOGENOM" id="CLU_105320_3_0_3"/>
<dbReference type="KEGG" id="naz:Aazo_0156"/>
<gene>
    <name evidence="3" type="ordered locus">Aazo_0156</name>
</gene>
<feature type="region of interest" description="Disordered" evidence="1">
    <location>
        <begin position="90"/>
        <end position="117"/>
    </location>
</feature>
<dbReference type="InterPro" id="IPR052928">
    <property type="entry name" value="Desiccation-related_membrane"/>
</dbReference>
<dbReference type="EMBL" id="CP002059">
    <property type="protein sequence ID" value="ADI62792.1"/>
    <property type="molecule type" value="Genomic_DNA"/>
</dbReference>
<evidence type="ECO:0000313" key="3">
    <source>
        <dbReference type="EMBL" id="ADI62792.1"/>
    </source>
</evidence>
<evidence type="ECO:0000313" key="4">
    <source>
        <dbReference type="Proteomes" id="UP000001511"/>
    </source>
</evidence>
<reference evidence="3 4" key="1">
    <citation type="journal article" date="2010" name="PLoS ONE">
        <title>Genome erosion in a nitrogen-fixing vertically transmitted endosymbiotic multicellular cyanobacterium.</title>
        <authorList>
            <person name="Ran L."/>
            <person name="Larsson J."/>
            <person name="Vigil-Stenman T."/>
            <person name="Nylander J.A."/>
            <person name="Ininbergs K."/>
            <person name="Zheng W.W."/>
            <person name="Lapidus A."/>
            <person name="Lowry S."/>
            <person name="Haselkorn R."/>
            <person name="Bergman B."/>
        </authorList>
    </citation>
    <scope>NUCLEOTIDE SEQUENCE [LARGE SCALE GENOMIC DNA]</scope>
    <source>
        <strain evidence="3 4">0708</strain>
    </source>
</reference>
<keyword evidence="2" id="KW-1133">Transmembrane helix</keyword>
<name>D7DYG9_NOSA0</name>
<keyword evidence="2" id="KW-0812">Transmembrane</keyword>
<sequence length="117" mass="12503">MSNNRSGVFIGGLMLGATIGALTGLLAAPRAGRETRKLLKKSADALPELAEDISTTVHIQADRLSASALRNWDDTLERLRIAIAAGVDATQRESGALRRQNSAESESADPLVQHLER</sequence>
<dbReference type="STRING" id="551115.Aazo_0156"/>
<accession>D7DYG9</accession>
<evidence type="ECO:0000256" key="1">
    <source>
        <dbReference type="SAM" id="MobiDB-lite"/>
    </source>
</evidence>
<evidence type="ECO:0008006" key="5">
    <source>
        <dbReference type="Google" id="ProtNLM"/>
    </source>
</evidence>
<protein>
    <recommendedName>
        <fullName evidence="5">Gas vesicle protein</fullName>
    </recommendedName>
</protein>
<evidence type="ECO:0000256" key="2">
    <source>
        <dbReference type="SAM" id="Phobius"/>
    </source>
</evidence>
<dbReference type="OrthoDB" id="464005at2"/>
<dbReference type="AlphaFoldDB" id="D7DYG9"/>
<dbReference type="RefSeq" id="WP_013189812.1">
    <property type="nucleotide sequence ID" value="NC_014248.1"/>
</dbReference>
<dbReference type="Pfam" id="PF12732">
    <property type="entry name" value="YtxH"/>
    <property type="match status" value="1"/>
</dbReference>
<feature type="transmembrane region" description="Helical" evidence="2">
    <location>
        <begin position="6"/>
        <end position="28"/>
    </location>
</feature>
<keyword evidence="4" id="KW-1185">Reference proteome</keyword>
<dbReference type="InterPro" id="IPR024623">
    <property type="entry name" value="YtxH"/>
</dbReference>